<dbReference type="AlphaFoldDB" id="A0A4Z1KFC0"/>
<comment type="caution">
    <text evidence="2">The sequence shown here is derived from an EMBL/GenBank/DDBJ whole genome shotgun (WGS) entry which is preliminary data.</text>
</comment>
<feature type="region of interest" description="Disordered" evidence="1">
    <location>
        <begin position="179"/>
        <end position="199"/>
    </location>
</feature>
<dbReference type="EMBL" id="PQXO01000536">
    <property type="protein sequence ID" value="TGO84188.1"/>
    <property type="molecule type" value="Genomic_DNA"/>
</dbReference>
<evidence type="ECO:0000313" key="2">
    <source>
        <dbReference type="EMBL" id="TGO84188.1"/>
    </source>
</evidence>
<organism evidence="2 3">
    <name type="scientific">Botrytis porri</name>
    <dbReference type="NCBI Taxonomy" id="87229"/>
    <lineage>
        <taxon>Eukaryota</taxon>
        <taxon>Fungi</taxon>
        <taxon>Dikarya</taxon>
        <taxon>Ascomycota</taxon>
        <taxon>Pezizomycotina</taxon>
        <taxon>Leotiomycetes</taxon>
        <taxon>Helotiales</taxon>
        <taxon>Sclerotiniaceae</taxon>
        <taxon>Botrytis</taxon>
    </lineage>
</organism>
<evidence type="ECO:0000313" key="3">
    <source>
        <dbReference type="Proteomes" id="UP000297280"/>
    </source>
</evidence>
<name>A0A4Z1KFC0_9HELO</name>
<protein>
    <submittedName>
        <fullName evidence="2">Uncharacterized protein</fullName>
    </submittedName>
</protein>
<keyword evidence="3" id="KW-1185">Reference proteome</keyword>
<reference evidence="2 3" key="1">
    <citation type="submission" date="2017-12" db="EMBL/GenBank/DDBJ databases">
        <title>Comparative genomics of Botrytis spp.</title>
        <authorList>
            <person name="Valero-Jimenez C.A."/>
            <person name="Tapia P."/>
            <person name="Veloso J."/>
            <person name="Silva-Moreno E."/>
            <person name="Staats M."/>
            <person name="Valdes J.H."/>
            <person name="Van Kan J.A.L."/>
        </authorList>
    </citation>
    <scope>NUCLEOTIDE SEQUENCE [LARGE SCALE GENOMIC DNA]</scope>
    <source>
        <strain evidence="2 3">MUCL3349</strain>
    </source>
</reference>
<proteinExistence type="predicted"/>
<sequence>MSRTHKPSTGLAERTSIDDYDSFLLPIYTYFAEYEDHRERLRMRQIYWIPTSHDELQGNGVVFLSQVHKLMADGKTFPKPKEGLRTMFHINSKNRHGLFKSIDLLYLEKSIWSKMSGRHQVGILRFWETREMYLNGIAFLDLLKEDRIIEDSYESSKVYFQRDFENECKEMREKMKKLKAAQLGNISPNQKDAKKSHPG</sequence>
<accession>A0A4Z1KFC0</accession>
<dbReference type="Proteomes" id="UP000297280">
    <property type="component" value="Unassembled WGS sequence"/>
</dbReference>
<evidence type="ECO:0000256" key="1">
    <source>
        <dbReference type="SAM" id="MobiDB-lite"/>
    </source>
</evidence>
<gene>
    <name evidence="2" type="ORF">BPOR_0537g00030</name>
</gene>